<proteinExistence type="predicted"/>
<dbReference type="PANTHER" id="PTHR36924:SF1">
    <property type="entry name" value="ANTITOXIN HIGA-1"/>
    <property type="match status" value="1"/>
</dbReference>
<name>A0ABW1TU30_9BURK</name>
<sequence>MTRMHNPPHPGKVLREYLGSTSVTKAAANLGVHRVTLSRVLTCSSGISADMAYRLGDAFGTSAELWGGMQLQYNLYQAGKAKRPKIKKLRQLHTNAR</sequence>
<feature type="domain" description="HTH cro/C1-type" evidence="2">
    <location>
        <begin position="27"/>
        <end position="66"/>
    </location>
</feature>
<dbReference type="InterPro" id="IPR010982">
    <property type="entry name" value="Lambda_DNA-bd_dom_sf"/>
</dbReference>
<dbReference type="PROSITE" id="PS50943">
    <property type="entry name" value="HTH_CROC1"/>
    <property type="match status" value="1"/>
</dbReference>
<dbReference type="RefSeq" id="WP_293596624.1">
    <property type="nucleotide sequence ID" value="NZ_JBHSRS010000016.1"/>
</dbReference>
<evidence type="ECO:0000259" key="2">
    <source>
        <dbReference type="PROSITE" id="PS50943"/>
    </source>
</evidence>
<evidence type="ECO:0000256" key="1">
    <source>
        <dbReference type="ARBA" id="ARBA00023125"/>
    </source>
</evidence>
<dbReference type="EMBL" id="JBHSRS010000016">
    <property type="protein sequence ID" value="MFC6281116.1"/>
    <property type="molecule type" value="Genomic_DNA"/>
</dbReference>
<dbReference type="NCBIfam" id="TIGR02607">
    <property type="entry name" value="antidote_HigA"/>
    <property type="match status" value="1"/>
</dbReference>
<evidence type="ECO:0000313" key="3">
    <source>
        <dbReference type="EMBL" id="MFC6281116.1"/>
    </source>
</evidence>
<dbReference type="PANTHER" id="PTHR36924">
    <property type="entry name" value="ANTITOXIN HIGA-1"/>
    <property type="match status" value="1"/>
</dbReference>
<accession>A0ABW1TU30</accession>
<keyword evidence="1" id="KW-0238">DNA-binding</keyword>
<gene>
    <name evidence="3" type="ORF">ACFQND_07735</name>
</gene>
<reference evidence="4" key="1">
    <citation type="journal article" date="2019" name="Int. J. Syst. Evol. Microbiol.">
        <title>The Global Catalogue of Microorganisms (GCM) 10K type strain sequencing project: providing services to taxonomists for standard genome sequencing and annotation.</title>
        <authorList>
            <consortium name="The Broad Institute Genomics Platform"/>
            <consortium name="The Broad Institute Genome Sequencing Center for Infectious Disease"/>
            <person name="Wu L."/>
            <person name="Ma J."/>
        </authorList>
    </citation>
    <scope>NUCLEOTIDE SEQUENCE [LARGE SCALE GENOMIC DNA]</scope>
    <source>
        <strain evidence="4">CCUG 39402</strain>
    </source>
</reference>
<keyword evidence="4" id="KW-1185">Reference proteome</keyword>
<organism evidence="3 4">
    <name type="scientific">Polaromonas aquatica</name>
    <dbReference type="NCBI Taxonomy" id="332657"/>
    <lineage>
        <taxon>Bacteria</taxon>
        <taxon>Pseudomonadati</taxon>
        <taxon>Pseudomonadota</taxon>
        <taxon>Betaproteobacteria</taxon>
        <taxon>Burkholderiales</taxon>
        <taxon>Comamonadaceae</taxon>
        <taxon>Polaromonas</taxon>
    </lineage>
</organism>
<dbReference type="Gene3D" id="1.10.260.40">
    <property type="entry name" value="lambda repressor-like DNA-binding domains"/>
    <property type="match status" value="1"/>
</dbReference>
<dbReference type="InterPro" id="IPR001387">
    <property type="entry name" value="Cro/C1-type_HTH"/>
</dbReference>
<evidence type="ECO:0000313" key="4">
    <source>
        <dbReference type="Proteomes" id="UP001596270"/>
    </source>
</evidence>
<dbReference type="SUPFAM" id="SSF47413">
    <property type="entry name" value="lambda repressor-like DNA-binding domains"/>
    <property type="match status" value="1"/>
</dbReference>
<comment type="caution">
    <text evidence="3">The sequence shown here is derived from an EMBL/GenBank/DDBJ whole genome shotgun (WGS) entry which is preliminary data.</text>
</comment>
<protein>
    <submittedName>
        <fullName evidence="3">HigA family addiction module antitoxin</fullName>
    </submittedName>
</protein>
<dbReference type="Proteomes" id="UP001596270">
    <property type="component" value="Unassembled WGS sequence"/>
</dbReference>
<dbReference type="CDD" id="cd00093">
    <property type="entry name" value="HTH_XRE"/>
    <property type="match status" value="1"/>
</dbReference>
<dbReference type="InterPro" id="IPR013430">
    <property type="entry name" value="Toxin_antidote_HigA"/>
</dbReference>